<keyword evidence="2" id="KW-1133">Transmembrane helix</keyword>
<dbReference type="EMBL" id="OU015567">
    <property type="protein sequence ID" value="CAG5111320.1"/>
    <property type="molecule type" value="Genomic_DNA"/>
</dbReference>
<organism evidence="3 4">
    <name type="scientific">Oikopleura dioica</name>
    <name type="common">Tunicate</name>
    <dbReference type="NCBI Taxonomy" id="34765"/>
    <lineage>
        <taxon>Eukaryota</taxon>
        <taxon>Metazoa</taxon>
        <taxon>Chordata</taxon>
        <taxon>Tunicata</taxon>
        <taxon>Appendicularia</taxon>
        <taxon>Copelata</taxon>
        <taxon>Oikopleuridae</taxon>
        <taxon>Oikopleura</taxon>
    </lineage>
</organism>
<evidence type="ECO:0000256" key="1">
    <source>
        <dbReference type="SAM" id="MobiDB-lite"/>
    </source>
</evidence>
<keyword evidence="2" id="KW-0472">Membrane</keyword>
<feature type="compositionally biased region" description="Basic and acidic residues" evidence="1">
    <location>
        <begin position="55"/>
        <end position="69"/>
    </location>
</feature>
<accession>A0ABN7T0G7</accession>
<keyword evidence="2" id="KW-0812">Transmembrane</keyword>
<evidence type="ECO:0000313" key="3">
    <source>
        <dbReference type="EMBL" id="CAG5111320.1"/>
    </source>
</evidence>
<evidence type="ECO:0000256" key="2">
    <source>
        <dbReference type="SAM" id="Phobius"/>
    </source>
</evidence>
<evidence type="ECO:0000313" key="4">
    <source>
        <dbReference type="Proteomes" id="UP001158576"/>
    </source>
</evidence>
<feature type="transmembrane region" description="Helical" evidence="2">
    <location>
        <begin position="27"/>
        <end position="46"/>
    </location>
</feature>
<sequence>MDAKVQTEEQVDAATESFTKEQVASFYILWGFVFTLFLLGMILESVKKLRSPRMPKQESNEQKTEENVA</sequence>
<keyword evidence="4" id="KW-1185">Reference proteome</keyword>
<proteinExistence type="predicted"/>
<feature type="region of interest" description="Disordered" evidence="1">
    <location>
        <begin position="50"/>
        <end position="69"/>
    </location>
</feature>
<reference evidence="3 4" key="1">
    <citation type="submission" date="2021-04" db="EMBL/GenBank/DDBJ databases">
        <authorList>
            <person name="Bliznina A."/>
        </authorList>
    </citation>
    <scope>NUCLEOTIDE SEQUENCE [LARGE SCALE GENOMIC DNA]</scope>
</reference>
<protein>
    <submittedName>
        <fullName evidence="3">Oidioi.mRNA.OKI2018_I69.chr2.g5641.t1.cds</fullName>
    </submittedName>
</protein>
<dbReference type="Proteomes" id="UP001158576">
    <property type="component" value="Chromosome 2"/>
</dbReference>
<name>A0ABN7T0G7_OIKDI</name>
<gene>
    <name evidence="3" type="ORF">OKIOD_LOCUS14406</name>
</gene>